<gene>
    <name evidence="2" type="ORF">S01H1_45746</name>
</gene>
<dbReference type="Pfam" id="PF20582">
    <property type="entry name" value="UPF0758_N"/>
    <property type="match status" value="1"/>
</dbReference>
<sequence>MRIISMRIKDMPDNNRPRERFLKHGPEVLSDAELFVIILRTGTINENVIDMI</sequence>
<comment type="caution">
    <text evidence="2">The sequence shown here is derived from an EMBL/GenBank/DDBJ whole genome shotgun (WGS) entry which is preliminary data.</text>
</comment>
<evidence type="ECO:0000259" key="1">
    <source>
        <dbReference type="Pfam" id="PF20582"/>
    </source>
</evidence>
<accession>X0VPA8</accession>
<evidence type="ECO:0000313" key="2">
    <source>
        <dbReference type="EMBL" id="GAG02406.1"/>
    </source>
</evidence>
<proteinExistence type="predicted"/>
<protein>
    <recommendedName>
        <fullName evidence="1">UPF0758 domain-containing protein</fullName>
    </recommendedName>
</protein>
<dbReference type="InterPro" id="IPR046778">
    <property type="entry name" value="UPF0758_N"/>
</dbReference>
<organism evidence="2">
    <name type="scientific">marine sediment metagenome</name>
    <dbReference type="NCBI Taxonomy" id="412755"/>
    <lineage>
        <taxon>unclassified sequences</taxon>
        <taxon>metagenomes</taxon>
        <taxon>ecological metagenomes</taxon>
    </lineage>
</organism>
<name>X0VPA8_9ZZZZ</name>
<dbReference type="EMBL" id="BARS01029253">
    <property type="protein sequence ID" value="GAG02406.1"/>
    <property type="molecule type" value="Genomic_DNA"/>
</dbReference>
<dbReference type="AlphaFoldDB" id="X0VPA8"/>
<reference evidence="2" key="1">
    <citation type="journal article" date="2014" name="Front. Microbiol.">
        <title>High frequency of phylogenetically diverse reductive dehalogenase-homologous genes in deep subseafloor sedimentary metagenomes.</title>
        <authorList>
            <person name="Kawai M."/>
            <person name="Futagami T."/>
            <person name="Toyoda A."/>
            <person name="Takaki Y."/>
            <person name="Nishi S."/>
            <person name="Hori S."/>
            <person name="Arai W."/>
            <person name="Tsubouchi T."/>
            <person name="Morono Y."/>
            <person name="Uchiyama I."/>
            <person name="Ito T."/>
            <person name="Fujiyama A."/>
            <person name="Inagaki F."/>
            <person name="Takami H."/>
        </authorList>
    </citation>
    <scope>NUCLEOTIDE SEQUENCE</scope>
    <source>
        <strain evidence="2">Expedition CK06-06</strain>
    </source>
</reference>
<feature type="domain" description="UPF0758" evidence="1">
    <location>
        <begin position="8"/>
        <end position="51"/>
    </location>
</feature>